<dbReference type="AlphaFoldDB" id="A0A6S7JP24"/>
<accession>A0A6S7JP24</accession>
<name>A0A6S7JP24_PARCT</name>
<evidence type="ECO:0000313" key="1">
    <source>
        <dbReference type="EMBL" id="CAB4031864.1"/>
    </source>
</evidence>
<reference evidence="1" key="1">
    <citation type="submission" date="2020-04" db="EMBL/GenBank/DDBJ databases">
        <authorList>
            <person name="Alioto T."/>
            <person name="Alioto T."/>
            <person name="Gomez Garrido J."/>
        </authorList>
    </citation>
    <scope>NUCLEOTIDE SEQUENCE</scope>
    <source>
        <strain evidence="1">A484AB</strain>
    </source>
</reference>
<proteinExistence type="predicted"/>
<dbReference type="Proteomes" id="UP001152795">
    <property type="component" value="Unassembled WGS sequence"/>
</dbReference>
<dbReference type="PANTHER" id="PTHR45749">
    <property type="match status" value="1"/>
</dbReference>
<protein>
    <submittedName>
        <fullName evidence="1">Uncharacterized protein</fullName>
    </submittedName>
</protein>
<dbReference type="EMBL" id="CACRXK020017947">
    <property type="protein sequence ID" value="CAB4031864.1"/>
    <property type="molecule type" value="Genomic_DNA"/>
</dbReference>
<comment type="caution">
    <text evidence="1">The sequence shown here is derived from an EMBL/GenBank/DDBJ whole genome shotgun (WGS) entry which is preliminary data.</text>
</comment>
<gene>
    <name evidence="1" type="ORF">PACLA_8A018728</name>
</gene>
<dbReference type="OrthoDB" id="10063284at2759"/>
<dbReference type="PANTHER" id="PTHR45749:SF33">
    <property type="entry name" value="ZINC FINGER MYM-TYPE PROTEIN 1"/>
    <property type="match status" value="1"/>
</dbReference>
<evidence type="ECO:0000313" key="2">
    <source>
        <dbReference type="Proteomes" id="UP001152795"/>
    </source>
</evidence>
<organism evidence="1 2">
    <name type="scientific">Paramuricea clavata</name>
    <name type="common">Red gorgonian</name>
    <name type="synonym">Violescent sea-whip</name>
    <dbReference type="NCBI Taxonomy" id="317549"/>
    <lineage>
        <taxon>Eukaryota</taxon>
        <taxon>Metazoa</taxon>
        <taxon>Cnidaria</taxon>
        <taxon>Anthozoa</taxon>
        <taxon>Octocorallia</taxon>
        <taxon>Malacalcyonacea</taxon>
        <taxon>Plexauridae</taxon>
        <taxon>Paramuricea</taxon>
    </lineage>
</organism>
<sequence length="113" mass="13132">MQAHYLPWQSRNEFIKLCVKKVKTEIPTEIEKSYYYGLIVDGTPDDSHTEQFTFVIRYSVLKNGIWEVMERFLKVQDCEKKKVLLAGETAGVSSNKQLVYRCMAYQTQGGVQE</sequence>
<keyword evidence="2" id="KW-1185">Reference proteome</keyword>